<accession>A0A1G9NSN7</accession>
<evidence type="ECO:0000313" key="4">
    <source>
        <dbReference type="Proteomes" id="UP000198654"/>
    </source>
</evidence>
<dbReference type="PANTHER" id="PTHR11895">
    <property type="entry name" value="TRANSAMIDASE"/>
    <property type="match status" value="1"/>
</dbReference>
<organism evidence="3 4">
    <name type="scientific">Modicisalibacter muralis</name>
    <dbReference type="NCBI Taxonomy" id="119000"/>
    <lineage>
        <taxon>Bacteria</taxon>
        <taxon>Pseudomonadati</taxon>
        <taxon>Pseudomonadota</taxon>
        <taxon>Gammaproteobacteria</taxon>
        <taxon>Oceanospirillales</taxon>
        <taxon>Halomonadaceae</taxon>
        <taxon>Modicisalibacter</taxon>
    </lineage>
</organism>
<dbReference type="InterPro" id="IPR023631">
    <property type="entry name" value="Amidase_dom"/>
</dbReference>
<evidence type="ECO:0000259" key="2">
    <source>
        <dbReference type="Pfam" id="PF01425"/>
    </source>
</evidence>
<dbReference type="STRING" id="119000.SAMN05661010_02840"/>
<dbReference type="Pfam" id="PF01425">
    <property type="entry name" value="Amidase"/>
    <property type="match status" value="1"/>
</dbReference>
<reference evidence="3 4" key="1">
    <citation type="submission" date="2016-10" db="EMBL/GenBank/DDBJ databases">
        <authorList>
            <person name="de Groot N.N."/>
        </authorList>
    </citation>
    <scope>NUCLEOTIDE SEQUENCE [LARGE SCALE GENOMIC DNA]</scope>
    <source>
        <strain evidence="3 4">DSM 14789</strain>
    </source>
</reference>
<gene>
    <name evidence="3" type="ORF">SAMN05661010_02840</name>
</gene>
<dbReference type="EMBL" id="FNGI01000008">
    <property type="protein sequence ID" value="SDL89323.1"/>
    <property type="molecule type" value="Genomic_DNA"/>
</dbReference>
<dbReference type="InterPro" id="IPR020556">
    <property type="entry name" value="Amidase_CS"/>
</dbReference>
<dbReference type="Proteomes" id="UP000198654">
    <property type="component" value="Unassembled WGS sequence"/>
</dbReference>
<protein>
    <submittedName>
        <fullName evidence="3">Aspartyl-tRNA(Asn)/glutamyl-tRNA(Gln) amidotransferase subunit A</fullName>
    </submittedName>
</protein>
<proteinExistence type="inferred from homology"/>
<sequence length="463" mass="48836">MAGKRLGDDPTLMGCLKAIREGRIRARDLADRAIDAHVPMLRAYTAWSPEGLRTQAEAVDSDFAAGRVRGPLQGVPVSIKDNIALSGWETRAGSESVLPPPWQQDGPVAARLRRQQAIFTGKTQTVAFAFTSLGTSPAGEGPRNPWDPSKVCGGSSSGAAVSVAEGSAALALGTDTAGSVRVPAAMTGTVGLKLTHGRLPATGVVPLSHSLDSLGLLARSVADIAIGVAALEGREGDGLSMQKPLSLAGVRIGLPKAMFWEGCDPSIAEAAWQALRELEAAGARLIDFEFPEARAADALFREGGLVGTELSLFLALQLPAWLERLGPDMAEDIAQAGALSAGIYQQRLRRMSRLAAQAVQRFAEVDVVATPTVPMPAPCFSEVDDEEYFLAANGRILRNTAFINYLHLCALTMPVGLDTFGMPVGLQLIARGFDEARLLAIALGAERRLGAAPYRLGRNAWNG</sequence>
<dbReference type="AlphaFoldDB" id="A0A1G9NSN7"/>
<keyword evidence="3" id="KW-0808">Transferase</keyword>
<dbReference type="SUPFAM" id="SSF75304">
    <property type="entry name" value="Amidase signature (AS) enzymes"/>
    <property type="match status" value="1"/>
</dbReference>
<dbReference type="InterPro" id="IPR036928">
    <property type="entry name" value="AS_sf"/>
</dbReference>
<comment type="similarity">
    <text evidence="1">Belongs to the amidase family.</text>
</comment>
<dbReference type="RefSeq" id="WP_175488826.1">
    <property type="nucleotide sequence ID" value="NZ_FNGI01000008.1"/>
</dbReference>
<dbReference type="PANTHER" id="PTHR11895:SF7">
    <property type="entry name" value="GLUTAMYL-TRNA(GLN) AMIDOTRANSFERASE SUBUNIT A, MITOCHONDRIAL"/>
    <property type="match status" value="1"/>
</dbReference>
<dbReference type="GO" id="GO:0016740">
    <property type="term" value="F:transferase activity"/>
    <property type="evidence" value="ECO:0007669"/>
    <property type="project" value="UniProtKB-KW"/>
</dbReference>
<feature type="domain" description="Amidase" evidence="2">
    <location>
        <begin position="34"/>
        <end position="439"/>
    </location>
</feature>
<evidence type="ECO:0000256" key="1">
    <source>
        <dbReference type="ARBA" id="ARBA00009199"/>
    </source>
</evidence>
<evidence type="ECO:0000313" key="3">
    <source>
        <dbReference type="EMBL" id="SDL89323.1"/>
    </source>
</evidence>
<dbReference type="InterPro" id="IPR000120">
    <property type="entry name" value="Amidase"/>
</dbReference>
<dbReference type="Gene3D" id="3.90.1300.10">
    <property type="entry name" value="Amidase signature (AS) domain"/>
    <property type="match status" value="1"/>
</dbReference>
<name>A0A1G9NSN7_9GAMM</name>
<keyword evidence="4" id="KW-1185">Reference proteome</keyword>
<dbReference type="PROSITE" id="PS00571">
    <property type="entry name" value="AMIDASES"/>
    <property type="match status" value="1"/>
</dbReference>